<protein>
    <submittedName>
        <fullName evidence="2">Uncharacterized protein</fullName>
    </submittedName>
</protein>
<dbReference type="AlphaFoldDB" id="A0AAP8PI19"/>
<dbReference type="Proteomes" id="UP000030378">
    <property type="component" value="Unassembled WGS sequence"/>
</dbReference>
<dbReference type="RefSeq" id="WP_102985138.1">
    <property type="nucleotide sequence ID" value="NZ_JTBC02000008.1"/>
</dbReference>
<evidence type="ECO:0000256" key="1">
    <source>
        <dbReference type="SAM" id="MobiDB-lite"/>
    </source>
</evidence>
<dbReference type="EMBL" id="JTBC02000008">
    <property type="protein sequence ID" value="PNO65052.1"/>
    <property type="molecule type" value="Genomic_DNA"/>
</dbReference>
<evidence type="ECO:0000313" key="2">
    <source>
        <dbReference type="EMBL" id="PNO65052.1"/>
    </source>
</evidence>
<reference evidence="3" key="1">
    <citation type="submission" date="2017-12" db="EMBL/GenBank/DDBJ databases">
        <title>FDA dAtabase for Regulatory Grade micrObial Sequences (FDA-ARGOS): Supporting development and validation of Infectious Disease Dx tests.</title>
        <authorList>
            <person name="Campos J."/>
            <person name="Goldberg B."/>
            <person name="Tallon L."/>
            <person name="Sadzewicz L."/>
            <person name="Sengamalay N."/>
            <person name="Ott S."/>
            <person name="Godinez A."/>
            <person name="Nagaraj S."/>
            <person name="Vavikolanu K."/>
            <person name="Vyas G."/>
            <person name="Nadendla S."/>
            <person name="Aluvathingal J."/>
            <person name="Geyer C."/>
            <person name="Nandy P."/>
            <person name="Hobson J."/>
            <person name="Sichtig H."/>
        </authorList>
    </citation>
    <scope>NUCLEOTIDE SEQUENCE [LARGE SCALE GENOMIC DNA]</scope>
    <source>
        <strain evidence="3">FDAARGOS_79</strain>
    </source>
</reference>
<evidence type="ECO:0000313" key="3">
    <source>
        <dbReference type="Proteomes" id="UP000030378"/>
    </source>
</evidence>
<organism evidence="2 3">
    <name type="scientific">Serratia marcescens</name>
    <dbReference type="NCBI Taxonomy" id="615"/>
    <lineage>
        <taxon>Bacteria</taxon>
        <taxon>Pseudomonadati</taxon>
        <taxon>Pseudomonadota</taxon>
        <taxon>Gammaproteobacteria</taxon>
        <taxon>Enterobacterales</taxon>
        <taxon>Yersiniaceae</taxon>
        <taxon>Serratia</taxon>
    </lineage>
</organism>
<feature type="region of interest" description="Disordered" evidence="1">
    <location>
        <begin position="1"/>
        <end position="20"/>
    </location>
</feature>
<name>A0AAP8PI19_SERMA</name>
<accession>A0AAP8PI19</accession>
<sequence>MAGVNNNLIPGQGRPAGAKNKKTLQAEAALDKYLLEKNALFVLLDDLFYRLQNERSTVRTADVVNAIKMIASYQVRTVSERESAERLDQIMATENPDQMKAEILDFVGKLKAV</sequence>
<proteinExistence type="predicted"/>
<gene>
    <name evidence="2" type="ORF">MC70_017775</name>
</gene>
<comment type="caution">
    <text evidence="2">The sequence shown here is derived from an EMBL/GenBank/DDBJ whole genome shotgun (WGS) entry which is preliminary data.</text>
</comment>